<name>A0A8S5ML46_9CAUD</name>
<reference evidence="1" key="1">
    <citation type="journal article" date="2021" name="Proc. Natl. Acad. Sci. U.S.A.">
        <title>A Catalog of Tens of Thousands of Viruses from Human Metagenomes Reveals Hidden Associations with Chronic Diseases.</title>
        <authorList>
            <person name="Tisza M.J."/>
            <person name="Buck C.B."/>
        </authorList>
    </citation>
    <scope>NUCLEOTIDE SEQUENCE</scope>
    <source>
        <strain evidence="1">CteRK31</strain>
    </source>
</reference>
<proteinExistence type="predicted"/>
<organism evidence="1">
    <name type="scientific">Siphoviridae sp. cteRK31</name>
    <dbReference type="NCBI Taxonomy" id="2826405"/>
    <lineage>
        <taxon>Viruses</taxon>
        <taxon>Duplodnaviria</taxon>
        <taxon>Heunggongvirae</taxon>
        <taxon>Uroviricota</taxon>
        <taxon>Caudoviricetes</taxon>
    </lineage>
</organism>
<evidence type="ECO:0000313" key="1">
    <source>
        <dbReference type="EMBL" id="DAD82783.1"/>
    </source>
</evidence>
<accession>A0A8S5ML46</accession>
<dbReference type="EMBL" id="BK014924">
    <property type="protein sequence ID" value="DAD82783.1"/>
    <property type="molecule type" value="Genomic_DNA"/>
</dbReference>
<sequence length="43" mass="4899">MGIIVVHQSSHLWLRYAARNPKNRMVPRTAINTCILSSLTVSY</sequence>
<protein>
    <submittedName>
        <fullName evidence="1">Uncharacterized protein</fullName>
    </submittedName>
</protein>